<dbReference type="EMBL" id="JAAGVB010000605">
    <property type="protein sequence ID" value="NEW37281.1"/>
    <property type="molecule type" value="Genomic_DNA"/>
</dbReference>
<evidence type="ECO:0000313" key="2">
    <source>
        <dbReference type="Proteomes" id="UP000471166"/>
    </source>
</evidence>
<proteinExistence type="predicted"/>
<evidence type="ECO:0000313" key="1">
    <source>
        <dbReference type="EMBL" id="NEW37281.1"/>
    </source>
</evidence>
<protein>
    <submittedName>
        <fullName evidence="1">PLP-dependent aminotransferase family protein</fullName>
    </submittedName>
</protein>
<dbReference type="InterPro" id="IPR015421">
    <property type="entry name" value="PyrdxlP-dep_Trfase_major"/>
</dbReference>
<feature type="non-terminal residue" evidence="1">
    <location>
        <position position="1"/>
    </location>
</feature>
<name>A0A6P1CY03_9NOCA</name>
<reference evidence="1 2" key="1">
    <citation type="submission" date="2020-01" db="EMBL/GenBank/DDBJ databases">
        <title>Genetics and antimicrobial susceptibilities of Nocardia species isolated from the soil; a comparison with species isolated from humans.</title>
        <authorList>
            <person name="Carrasco G."/>
            <person name="Monzon S."/>
            <person name="Sansegundo M."/>
            <person name="Garcia E."/>
            <person name="Garrido N."/>
            <person name="Medina M.J."/>
            <person name="Villalon P."/>
            <person name="Ramirez-Arocha A.C."/>
            <person name="Jimenez P."/>
            <person name="Cuesta I."/>
            <person name="Valdezate S."/>
        </authorList>
    </citation>
    <scope>NUCLEOTIDE SEQUENCE [LARGE SCALE GENOMIC DNA]</scope>
    <source>
        <strain evidence="1 2">CNM20110626</strain>
    </source>
</reference>
<dbReference type="GO" id="GO:0008483">
    <property type="term" value="F:transaminase activity"/>
    <property type="evidence" value="ECO:0007669"/>
    <property type="project" value="UniProtKB-KW"/>
</dbReference>
<dbReference type="SUPFAM" id="SSF53383">
    <property type="entry name" value="PLP-dependent transferases"/>
    <property type="match status" value="1"/>
</dbReference>
<sequence length="92" mass="10123">VLAYRAQIGSSPSPAGQLVLAELAAYGDLARHLRRLRRIMPTRRAFVVDQLRRRGLTIRGDDAGAHLVVPLPTVDAEHHAVAAARRRRVALD</sequence>
<dbReference type="InterPro" id="IPR015424">
    <property type="entry name" value="PyrdxlP-dep_Trfase"/>
</dbReference>
<organism evidence="1 2">
    <name type="scientific">Nocardia cyriacigeorgica</name>
    <dbReference type="NCBI Taxonomy" id="135487"/>
    <lineage>
        <taxon>Bacteria</taxon>
        <taxon>Bacillati</taxon>
        <taxon>Actinomycetota</taxon>
        <taxon>Actinomycetes</taxon>
        <taxon>Mycobacteriales</taxon>
        <taxon>Nocardiaceae</taxon>
        <taxon>Nocardia</taxon>
    </lineage>
</organism>
<keyword evidence="1" id="KW-0808">Transferase</keyword>
<dbReference type="Gene3D" id="3.40.640.10">
    <property type="entry name" value="Type I PLP-dependent aspartate aminotransferase-like (Major domain)"/>
    <property type="match status" value="1"/>
</dbReference>
<accession>A0A6P1CY03</accession>
<keyword evidence="1" id="KW-0032">Aminotransferase</keyword>
<dbReference type="AlphaFoldDB" id="A0A6P1CY03"/>
<comment type="caution">
    <text evidence="1">The sequence shown here is derived from an EMBL/GenBank/DDBJ whole genome shotgun (WGS) entry which is preliminary data.</text>
</comment>
<dbReference type="Proteomes" id="UP000471166">
    <property type="component" value="Unassembled WGS sequence"/>
</dbReference>
<gene>
    <name evidence="1" type="ORF">GV791_32715</name>
</gene>
<feature type="non-terminal residue" evidence="1">
    <location>
        <position position="92"/>
    </location>
</feature>